<evidence type="ECO:0000256" key="3">
    <source>
        <dbReference type="ARBA" id="ARBA00023172"/>
    </source>
</evidence>
<gene>
    <name evidence="6" type="ORF">GCM10011502_30020</name>
</gene>
<dbReference type="InterPro" id="IPR013762">
    <property type="entry name" value="Integrase-like_cat_sf"/>
</dbReference>
<dbReference type="Proteomes" id="UP000646152">
    <property type="component" value="Unassembled WGS sequence"/>
</dbReference>
<sequence>MNRAGYHALKEGMQSHASIATMANRWSQFVQYAQKELGIRDMRQIEKVHLQQYAAQLREQFDHGELKSATTQNYLSAVNRVMEIARGDKTVHLDPVREAGLPRRSGICTESRAVSPEAHQHALGLVSERIGVLLNLQREFGLRFEESAKLDAAKALTQAERNGSVRILDGTKGGRLREVPITRPEPQLAALRAAARVQGEHHSLIPAAQTYAAFRGAAYREIAPTGIHFHGERHSYAQERYQVLIGAPCPVVAGVSHREHHHYLSQTLQISAAEARERDHAARLQVALEVGHGRIDITNNYLG</sequence>
<dbReference type="PROSITE" id="PS51900">
    <property type="entry name" value="CB"/>
    <property type="match status" value="1"/>
</dbReference>
<evidence type="ECO:0000313" key="6">
    <source>
        <dbReference type="EMBL" id="GGB55045.1"/>
    </source>
</evidence>
<keyword evidence="1" id="KW-0229">DNA integration</keyword>
<comment type="caution">
    <text evidence="6">The sequence shown here is derived from an EMBL/GenBank/DDBJ whole genome shotgun (WGS) entry which is preliminary data.</text>
</comment>
<evidence type="ECO:0000256" key="4">
    <source>
        <dbReference type="PROSITE-ProRule" id="PRU01248"/>
    </source>
</evidence>
<evidence type="ECO:0000313" key="7">
    <source>
        <dbReference type="Proteomes" id="UP000646152"/>
    </source>
</evidence>
<feature type="domain" description="Core-binding (CB)" evidence="5">
    <location>
        <begin position="1"/>
        <end position="86"/>
    </location>
</feature>
<evidence type="ECO:0000256" key="2">
    <source>
        <dbReference type="ARBA" id="ARBA00023125"/>
    </source>
</evidence>
<name>A0ABQ1IXT7_9GAMM</name>
<proteinExistence type="predicted"/>
<dbReference type="Pfam" id="PF12835">
    <property type="entry name" value="Integrase_1"/>
    <property type="match status" value="1"/>
</dbReference>
<dbReference type="InterPro" id="IPR010998">
    <property type="entry name" value="Integrase_recombinase_N"/>
</dbReference>
<keyword evidence="3" id="KW-0233">DNA recombination</keyword>
<reference evidence="7" key="1">
    <citation type="journal article" date="2019" name="Int. J. Syst. Evol. Microbiol.">
        <title>The Global Catalogue of Microorganisms (GCM) 10K type strain sequencing project: providing services to taxonomists for standard genome sequencing and annotation.</title>
        <authorList>
            <consortium name="The Broad Institute Genomics Platform"/>
            <consortium name="The Broad Institute Genome Sequencing Center for Infectious Disease"/>
            <person name="Wu L."/>
            <person name="Ma J."/>
        </authorList>
    </citation>
    <scope>NUCLEOTIDE SEQUENCE [LARGE SCALE GENOMIC DNA]</scope>
    <source>
        <strain evidence="7">CGMCC 1.15923</strain>
    </source>
</reference>
<evidence type="ECO:0000256" key="1">
    <source>
        <dbReference type="ARBA" id="ARBA00022908"/>
    </source>
</evidence>
<dbReference type="EMBL" id="BMKE01000048">
    <property type="protein sequence ID" value="GGB55045.1"/>
    <property type="molecule type" value="Genomic_DNA"/>
</dbReference>
<protein>
    <recommendedName>
        <fullName evidence="5">Core-binding (CB) domain-containing protein</fullName>
    </recommendedName>
</protein>
<keyword evidence="2 4" id="KW-0238">DNA-binding</keyword>
<dbReference type="InterPro" id="IPR011010">
    <property type="entry name" value="DNA_brk_join_enz"/>
</dbReference>
<dbReference type="InterPro" id="IPR044068">
    <property type="entry name" value="CB"/>
</dbReference>
<dbReference type="Gene3D" id="1.10.150.130">
    <property type="match status" value="1"/>
</dbReference>
<evidence type="ECO:0000259" key="5">
    <source>
        <dbReference type="PROSITE" id="PS51900"/>
    </source>
</evidence>
<keyword evidence="7" id="KW-1185">Reference proteome</keyword>
<accession>A0ABQ1IXT7</accession>
<dbReference type="InterPro" id="IPR024456">
    <property type="entry name" value="Integrase_catalytic_putative"/>
</dbReference>
<dbReference type="Gene3D" id="1.10.443.10">
    <property type="entry name" value="Intergrase catalytic core"/>
    <property type="match status" value="1"/>
</dbReference>
<organism evidence="6 7">
    <name type="scientific">Oceanisphaera marina</name>
    <dbReference type="NCBI Taxonomy" id="2017550"/>
    <lineage>
        <taxon>Bacteria</taxon>
        <taxon>Pseudomonadati</taxon>
        <taxon>Pseudomonadota</taxon>
        <taxon>Gammaproteobacteria</taxon>
        <taxon>Aeromonadales</taxon>
        <taxon>Aeromonadaceae</taxon>
        <taxon>Oceanisphaera</taxon>
    </lineage>
</organism>
<dbReference type="SUPFAM" id="SSF56349">
    <property type="entry name" value="DNA breaking-rejoining enzymes"/>
    <property type="match status" value="1"/>
</dbReference>